<dbReference type="PROSITE" id="PS50158">
    <property type="entry name" value="ZF_CCHC"/>
    <property type="match status" value="1"/>
</dbReference>
<reference evidence="4 5" key="1">
    <citation type="submission" date="2023-11" db="EMBL/GenBank/DDBJ databases">
        <title>Halocaridina rubra genome assembly.</title>
        <authorList>
            <person name="Smith C."/>
        </authorList>
    </citation>
    <scope>NUCLEOTIDE SEQUENCE [LARGE SCALE GENOMIC DNA]</scope>
    <source>
        <strain evidence="4">EP-1</strain>
        <tissue evidence="4">Whole</tissue>
    </source>
</reference>
<dbReference type="GO" id="GO:0005689">
    <property type="term" value="C:U12-type spliceosomal complex"/>
    <property type="evidence" value="ECO:0007669"/>
    <property type="project" value="InterPro"/>
</dbReference>
<keyword evidence="1" id="KW-0479">Metal-binding</keyword>
<keyword evidence="1" id="KW-0862">Zinc</keyword>
<feature type="compositionally biased region" description="Acidic residues" evidence="2">
    <location>
        <begin position="75"/>
        <end position="93"/>
    </location>
</feature>
<evidence type="ECO:0000313" key="4">
    <source>
        <dbReference type="EMBL" id="KAK7079525.1"/>
    </source>
</evidence>
<dbReference type="GO" id="GO:0000398">
    <property type="term" value="P:mRNA splicing, via spliceosome"/>
    <property type="evidence" value="ECO:0007669"/>
    <property type="project" value="InterPro"/>
</dbReference>
<dbReference type="Gene3D" id="4.10.60.10">
    <property type="entry name" value="Zinc finger, CCHC-type"/>
    <property type="match status" value="1"/>
</dbReference>
<name>A0AAN9ABN8_HALRR</name>
<dbReference type="Pfam" id="PF00098">
    <property type="entry name" value="zf-CCHC"/>
    <property type="match status" value="1"/>
</dbReference>
<dbReference type="InterPro" id="IPR001878">
    <property type="entry name" value="Znf_CCHC"/>
</dbReference>
<dbReference type="PANTHER" id="PTHR46259">
    <property type="entry name" value="ZINC FINGER CCHC-TYPE AND RNA-BINDING MOTIF-CONTAINING PROTEIN 1"/>
    <property type="match status" value="1"/>
</dbReference>
<evidence type="ECO:0000256" key="2">
    <source>
        <dbReference type="SAM" id="MobiDB-lite"/>
    </source>
</evidence>
<evidence type="ECO:0000313" key="5">
    <source>
        <dbReference type="Proteomes" id="UP001381693"/>
    </source>
</evidence>
<feature type="compositionally biased region" description="Acidic residues" evidence="2">
    <location>
        <begin position="138"/>
        <end position="149"/>
    </location>
</feature>
<dbReference type="SMART" id="SM00343">
    <property type="entry name" value="ZnF_C2HC"/>
    <property type="match status" value="1"/>
</dbReference>
<gene>
    <name evidence="4" type="primary">ZCRB1</name>
    <name evidence="4" type="ORF">SK128_009118</name>
</gene>
<organism evidence="4 5">
    <name type="scientific">Halocaridina rubra</name>
    <name type="common">Hawaiian red shrimp</name>
    <dbReference type="NCBI Taxonomy" id="373956"/>
    <lineage>
        <taxon>Eukaryota</taxon>
        <taxon>Metazoa</taxon>
        <taxon>Ecdysozoa</taxon>
        <taxon>Arthropoda</taxon>
        <taxon>Crustacea</taxon>
        <taxon>Multicrustacea</taxon>
        <taxon>Malacostraca</taxon>
        <taxon>Eumalacostraca</taxon>
        <taxon>Eucarida</taxon>
        <taxon>Decapoda</taxon>
        <taxon>Pleocyemata</taxon>
        <taxon>Caridea</taxon>
        <taxon>Atyoidea</taxon>
        <taxon>Atyidae</taxon>
        <taxon>Halocaridina</taxon>
    </lineage>
</organism>
<feature type="domain" description="CCHC-type" evidence="3">
    <location>
        <begin position="32"/>
        <end position="48"/>
    </location>
</feature>
<dbReference type="GO" id="GO:0003676">
    <property type="term" value="F:nucleic acid binding"/>
    <property type="evidence" value="ECO:0007669"/>
    <property type="project" value="InterPro"/>
</dbReference>
<protein>
    <submittedName>
        <fullName evidence="4">Zinc finger CCHC-type and RNA-binding motif-containing protein 1</fullName>
    </submittedName>
</protein>
<dbReference type="SUPFAM" id="SSF57756">
    <property type="entry name" value="Retrovirus zinc finger-like domains"/>
    <property type="match status" value="1"/>
</dbReference>
<dbReference type="Proteomes" id="UP001381693">
    <property type="component" value="Unassembled WGS sequence"/>
</dbReference>
<feature type="compositionally biased region" description="Basic residues" evidence="2">
    <location>
        <begin position="57"/>
        <end position="66"/>
    </location>
</feature>
<dbReference type="AlphaFoldDB" id="A0AAN9ABN8"/>
<sequence>MSTKRISSLSTPKLAKREREAFDLDVKMTMNRCYECGEIGHLSYSCPKNLLGNREPPKKKMRKKKRDGNVYSQSEIDEAESEDDENGSFDDESLSAAIRYQQELREAEDFQRRVNAGDYSVPRPNVHKSKITQSSYFSDEEEENEGANT</sequence>
<dbReference type="GO" id="GO:0008270">
    <property type="term" value="F:zinc ion binding"/>
    <property type="evidence" value="ECO:0007669"/>
    <property type="project" value="UniProtKB-KW"/>
</dbReference>
<evidence type="ECO:0000256" key="1">
    <source>
        <dbReference type="PROSITE-ProRule" id="PRU00047"/>
    </source>
</evidence>
<proteinExistence type="predicted"/>
<keyword evidence="1" id="KW-0863">Zinc-finger</keyword>
<comment type="caution">
    <text evidence="4">The sequence shown here is derived from an EMBL/GenBank/DDBJ whole genome shotgun (WGS) entry which is preliminary data.</text>
</comment>
<dbReference type="EMBL" id="JAXCGZ010006802">
    <property type="protein sequence ID" value="KAK7079525.1"/>
    <property type="molecule type" value="Genomic_DNA"/>
</dbReference>
<dbReference type="PANTHER" id="PTHR46259:SF1">
    <property type="entry name" value="ZINC FINGER CCHC-TYPE AND RNA-BINDING MOTIF-CONTAINING PROTEIN 1"/>
    <property type="match status" value="1"/>
</dbReference>
<dbReference type="InterPro" id="IPR044598">
    <property type="entry name" value="ZCRB1"/>
</dbReference>
<keyword evidence="5" id="KW-1185">Reference proteome</keyword>
<feature type="region of interest" description="Disordered" evidence="2">
    <location>
        <begin position="46"/>
        <end position="149"/>
    </location>
</feature>
<accession>A0AAN9ABN8</accession>
<dbReference type="InterPro" id="IPR036875">
    <property type="entry name" value="Znf_CCHC_sf"/>
</dbReference>
<feature type="compositionally biased region" description="Basic and acidic residues" evidence="2">
    <location>
        <begin position="102"/>
        <end position="112"/>
    </location>
</feature>
<evidence type="ECO:0000259" key="3">
    <source>
        <dbReference type="PROSITE" id="PS50158"/>
    </source>
</evidence>